<dbReference type="InterPro" id="IPR036147">
    <property type="entry name" value="Anti-sigma_E_RseA_N_sf"/>
</dbReference>
<dbReference type="InterPro" id="IPR005572">
    <property type="entry name" value="Anti-sigma_E_RseA_N"/>
</dbReference>
<accession>A0A1H8LGV7</accession>
<protein>
    <submittedName>
        <fullName evidence="2">Anti sigma-E protein, RseA</fullName>
    </submittedName>
</protein>
<dbReference type="InterPro" id="IPR052383">
    <property type="entry name" value="Anti-sigma-E_RseA-like"/>
</dbReference>
<organism evidence="2 3">
    <name type="scientific">Nitrosospira multiformis</name>
    <dbReference type="NCBI Taxonomy" id="1231"/>
    <lineage>
        <taxon>Bacteria</taxon>
        <taxon>Pseudomonadati</taxon>
        <taxon>Pseudomonadota</taxon>
        <taxon>Betaproteobacteria</taxon>
        <taxon>Nitrosomonadales</taxon>
        <taxon>Nitrosomonadaceae</taxon>
        <taxon>Nitrosospira</taxon>
    </lineage>
</organism>
<evidence type="ECO:0000313" key="3">
    <source>
        <dbReference type="Proteomes" id="UP000183898"/>
    </source>
</evidence>
<dbReference type="GO" id="GO:0016989">
    <property type="term" value="F:sigma factor antagonist activity"/>
    <property type="evidence" value="ECO:0007669"/>
    <property type="project" value="InterPro"/>
</dbReference>
<dbReference type="AlphaFoldDB" id="A0A1H8LGV7"/>
<evidence type="ECO:0000259" key="1">
    <source>
        <dbReference type="Pfam" id="PF03872"/>
    </source>
</evidence>
<dbReference type="CDD" id="cd16328">
    <property type="entry name" value="RseA_N"/>
    <property type="match status" value="1"/>
</dbReference>
<dbReference type="Proteomes" id="UP000183898">
    <property type="component" value="Unassembled WGS sequence"/>
</dbReference>
<dbReference type="RefSeq" id="WP_074747603.1">
    <property type="nucleotide sequence ID" value="NZ_FOCT01000010.1"/>
</dbReference>
<evidence type="ECO:0000313" key="2">
    <source>
        <dbReference type="EMBL" id="SEO04365.1"/>
    </source>
</evidence>
<sequence length="188" mass="20054">MQEKISALMDGELDADDASAVMEQFKNAEELREHWVAYHLISDALGQSEVKPLDITRRVNARLVAEPTVFTASSATLPYLAPKRRPGAYAAAASIAAAMVGGWIILQTTQESDLLRQNLAANRTAPSTSAATTIAPVATYPAIPAKASIAASESAQINDYLLAHQQFSPSTTMHGAIPFMRTAAESAR</sequence>
<dbReference type="EMBL" id="FOCT01000010">
    <property type="protein sequence ID" value="SEO04365.1"/>
    <property type="molecule type" value="Genomic_DNA"/>
</dbReference>
<reference evidence="2 3" key="1">
    <citation type="submission" date="2016-10" db="EMBL/GenBank/DDBJ databases">
        <authorList>
            <person name="de Groot N.N."/>
        </authorList>
    </citation>
    <scope>NUCLEOTIDE SEQUENCE [LARGE SCALE GENOMIC DNA]</scope>
    <source>
        <strain evidence="2 3">Nl18</strain>
    </source>
</reference>
<dbReference type="PANTHER" id="PTHR38104">
    <property type="match status" value="1"/>
</dbReference>
<feature type="domain" description="Anti sigma-E protein RseA N-terminal" evidence="1">
    <location>
        <begin position="2"/>
        <end position="75"/>
    </location>
</feature>
<dbReference type="Pfam" id="PF03872">
    <property type="entry name" value="RseA_N"/>
    <property type="match status" value="1"/>
</dbReference>
<name>A0A1H8LGV7_9PROT</name>
<proteinExistence type="predicted"/>
<dbReference type="SUPFAM" id="SSF89069">
    <property type="entry name" value="N-terminal, cytoplasmic domain of anti-sigmaE factor RseA"/>
    <property type="match status" value="1"/>
</dbReference>
<gene>
    <name evidence="2" type="ORF">SAMN05216404_110100</name>
</gene>
<dbReference type="PANTHER" id="PTHR38104:SF1">
    <property type="entry name" value="ANTI-SIGMA-E FACTOR RSEA"/>
    <property type="match status" value="1"/>
</dbReference>
<dbReference type="Gene3D" id="1.10.10.880">
    <property type="entry name" value="Anti sigma-E protein RseA, N-terminal domain"/>
    <property type="match status" value="1"/>
</dbReference>